<dbReference type="OrthoDB" id="1684747at2"/>
<dbReference type="AlphaFoldDB" id="A0A1B7LGK4"/>
<dbReference type="STRING" id="1838280.A6M21_06735"/>
<reference evidence="1 2" key="1">
    <citation type="submission" date="2016-04" db="EMBL/GenBank/DDBJ databases">
        <authorList>
            <person name="Evans L.H."/>
            <person name="Alamgir A."/>
            <person name="Owens N."/>
            <person name="Weber N.D."/>
            <person name="Virtaneva K."/>
            <person name="Barbian K."/>
            <person name="Babar A."/>
            <person name="Rosenke K."/>
        </authorList>
    </citation>
    <scope>NUCLEOTIDE SEQUENCE [LARGE SCALE GENOMIC DNA]</scope>
    <source>
        <strain evidence="1 2">LMa1</strain>
    </source>
</reference>
<gene>
    <name evidence="1" type="ORF">A6M21_06735</name>
</gene>
<dbReference type="Proteomes" id="UP000078532">
    <property type="component" value="Unassembled WGS sequence"/>
</dbReference>
<sequence length="78" mass="8738">MSKVMDNIMDALDLETFLVCGSEEEGRRLTLQMVKELGFKDADIVFIQFQGPGVRVRARAYVHRSGDVYGWLGGEVVS</sequence>
<accession>A0A1B7LGK4</accession>
<dbReference type="RefSeq" id="WP_066666973.1">
    <property type="nucleotide sequence ID" value="NZ_LYVF01000069.1"/>
</dbReference>
<evidence type="ECO:0000313" key="2">
    <source>
        <dbReference type="Proteomes" id="UP000078532"/>
    </source>
</evidence>
<dbReference type="EMBL" id="LYVF01000069">
    <property type="protein sequence ID" value="OAT85233.1"/>
    <property type="molecule type" value="Genomic_DNA"/>
</dbReference>
<keyword evidence="2" id="KW-1185">Reference proteome</keyword>
<comment type="caution">
    <text evidence="1">The sequence shown here is derived from an EMBL/GenBank/DDBJ whole genome shotgun (WGS) entry which is preliminary data.</text>
</comment>
<proteinExistence type="predicted"/>
<protein>
    <submittedName>
        <fullName evidence="1">Uncharacterized protein</fullName>
    </submittedName>
</protein>
<evidence type="ECO:0000313" key="1">
    <source>
        <dbReference type="EMBL" id="OAT85233.1"/>
    </source>
</evidence>
<name>A0A1B7LGK4_9FIRM</name>
<organism evidence="1 2">
    <name type="scientific">Desulfotomaculum copahuensis</name>
    <dbReference type="NCBI Taxonomy" id="1838280"/>
    <lineage>
        <taxon>Bacteria</taxon>
        <taxon>Bacillati</taxon>
        <taxon>Bacillota</taxon>
        <taxon>Clostridia</taxon>
        <taxon>Eubacteriales</taxon>
        <taxon>Desulfotomaculaceae</taxon>
        <taxon>Desulfotomaculum</taxon>
    </lineage>
</organism>